<feature type="non-terminal residue" evidence="3">
    <location>
        <position position="260"/>
    </location>
</feature>
<feature type="compositionally biased region" description="Basic and acidic residues" evidence="1">
    <location>
        <begin position="58"/>
        <end position="82"/>
    </location>
</feature>
<name>A0A2I0JC05_PUNGR</name>
<sequence length="260" mass="29618">MRNSSHHSDDKQPQDSPDSRFNQTLRSVQGLLKGRSIPGKVLLTRRSDPFDDSTWQDRSPKYERSLSENDSGPSDRMDKSVEDEINGTEKPTTHESANKLKSSTSSIEITSKDVQKPTVGSRATDSARIMKFTTVLSASTVILERLRELAWSGVPPYMRPNVWRLLLGYAPPNSDRREGVLKRKRLEYLDCVAQYYDIPDSERSDEEISMLRQIAVDCPRTVPDVLFFQQTQVQKSLERVLYTWAIRHPASGYVQGINDL</sequence>
<dbReference type="InterPro" id="IPR000195">
    <property type="entry name" value="Rab-GAP-TBC_dom"/>
</dbReference>
<feature type="compositionally biased region" description="Basic and acidic residues" evidence="1">
    <location>
        <begin position="1"/>
        <end position="13"/>
    </location>
</feature>
<gene>
    <name evidence="3" type="ORF">CRG98_025797</name>
</gene>
<comment type="caution">
    <text evidence="3">The sequence shown here is derived from an EMBL/GenBank/DDBJ whole genome shotgun (WGS) entry which is preliminary data.</text>
</comment>
<evidence type="ECO:0000259" key="2">
    <source>
        <dbReference type="PROSITE" id="PS50086"/>
    </source>
</evidence>
<dbReference type="Pfam" id="PF00566">
    <property type="entry name" value="RabGAP-TBC"/>
    <property type="match status" value="1"/>
</dbReference>
<dbReference type="InterPro" id="IPR035969">
    <property type="entry name" value="Rab-GAP_TBC_sf"/>
</dbReference>
<feature type="region of interest" description="Disordered" evidence="1">
    <location>
        <begin position="1"/>
        <end position="123"/>
    </location>
</feature>
<reference evidence="3 4" key="1">
    <citation type="submission" date="2017-11" db="EMBL/GenBank/DDBJ databases">
        <title>De-novo sequencing of pomegranate (Punica granatum L.) genome.</title>
        <authorList>
            <person name="Akparov Z."/>
            <person name="Amiraslanov A."/>
            <person name="Hajiyeva S."/>
            <person name="Abbasov M."/>
            <person name="Kaur K."/>
            <person name="Hamwieh A."/>
            <person name="Solovyev V."/>
            <person name="Salamov A."/>
            <person name="Braich B."/>
            <person name="Kosarev P."/>
            <person name="Mahmoud A."/>
            <person name="Hajiyev E."/>
            <person name="Babayeva S."/>
            <person name="Izzatullayeva V."/>
            <person name="Mammadov A."/>
            <person name="Mammadov A."/>
            <person name="Sharifova S."/>
            <person name="Ojaghi J."/>
            <person name="Eynullazada K."/>
            <person name="Bayramov B."/>
            <person name="Abdulazimova A."/>
            <person name="Shahmuradov I."/>
        </authorList>
    </citation>
    <scope>NUCLEOTIDE SEQUENCE [LARGE SCALE GENOMIC DNA]</scope>
    <source>
        <strain evidence="4">cv. AG2017</strain>
        <tissue evidence="3">Leaf</tissue>
    </source>
</reference>
<dbReference type="Gene3D" id="1.10.10.750">
    <property type="entry name" value="Ypt/Rab-GAP domain of gyp1p, domain 1"/>
    <property type="match status" value="1"/>
</dbReference>
<protein>
    <recommendedName>
        <fullName evidence="2">Rab-GAP TBC domain-containing protein</fullName>
    </recommendedName>
</protein>
<dbReference type="GO" id="GO:0005096">
    <property type="term" value="F:GTPase activator activity"/>
    <property type="evidence" value="ECO:0007669"/>
    <property type="project" value="TreeGrafter"/>
</dbReference>
<feature type="domain" description="Rab-GAP TBC" evidence="2">
    <location>
        <begin position="153"/>
        <end position="260"/>
    </location>
</feature>
<proteinExistence type="predicted"/>
<evidence type="ECO:0000313" key="4">
    <source>
        <dbReference type="Proteomes" id="UP000233551"/>
    </source>
</evidence>
<dbReference type="AlphaFoldDB" id="A0A2I0JC05"/>
<dbReference type="FunFam" id="1.10.10.750:FF:000007">
    <property type="entry name" value="TBC1 domain family member"/>
    <property type="match status" value="1"/>
</dbReference>
<evidence type="ECO:0000256" key="1">
    <source>
        <dbReference type="SAM" id="MobiDB-lite"/>
    </source>
</evidence>
<dbReference type="PROSITE" id="PS50086">
    <property type="entry name" value="TBC_RABGAP"/>
    <property type="match status" value="1"/>
</dbReference>
<dbReference type="STRING" id="22663.A0A2I0JC05"/>
<accession>A0A2I0JC05</accession>
<dbReference type="Proteomes" id="UP000233551">
    <property type="component" value="Unassembled WGS sequence"/>
</dbReference>
<evidence type="ECO:0000313" key="3">
    <source>
        <dbReference type="EMBL" id="PKI53791.1"/>
    </source>
</evidence>
<dbReference type="SUPFAM" id="SSF47923">
    <property type="entry name" value="Ypt/Rab-GAP domain of gyp1p"/>
    <property type="match status" value="1"/>
</dbReference>
<dbReference type="EMBL" id="PGOL01001831">
    <property type="protein sequence ID" value="PKI53791.1"/>
    <property type="molecule type" value="Genomic_DNA"/>
</dbReference>
<keyword evidence="4" id="KW-1185">Reference proteome</keyword>
<dbReference type="PANTHER" id="PTHR22957:SF26">
    <property type="entry name" value="LD44506P"/>
    <property type="match status" value="1"/>
</dbReference>
<dbReference type="Gene3D" id="1.10.8.270">
    <property type="entry name" value="putative rabgap domain of human tbc1 domain family member 14 like domains"/>
    <property type="match status" value="1"/>
</dbReference>
<organism evidence="3 4">
    <name type="scientific">Punica granatum</name>
    <name type="common">Pomegranate</name>
    <dbReference type="NCBI Taxonomy" id="22663"/>
    <lineage>
        <taxon>Eukaryota</taxon>
        <taxon>Viridiplantae</taxon>
        <taxon>Streptophyta</taxon>
        <taxon>Embryophyta</taxon>
        <taxon>Tracheophyta</taxon>
        <taxon>Spermatophyta</taxon>
        <taxon>Magnoliopsida</taxon>
        <taxon>eudicotyledons</taxon>
        <taxon>Gunneridae</taxon>
        <taxon>Pentapetalae</taxon>
        <taxon>rosids</taxon>
        <taxon>malvids</taxon>
        <taxon>Myrtales</taxon>
        <taxon>Lythraceae</taxon>
        <taxon>Punica</taxon>
    </lineage>
</organism>
<dbReference type="PANTHER" id="PTHR22957">
    <property type="entry name" value="TBC1 DOMAIN FAMILY MEMBER GTPASE-ACTIVATING PROTEIN"/>
    <property type="match status" value="1"/>
</dbReference>